<dbReference type="AlphaFoldDB" id="A0A8B6EWN1"/>
<gene>
    <name evidence="1" type="ORF">MGAL_10B052139</name>
</gene>
<reference evidence="1" key="1">
    <citation type="submission" date="2018-11" db="EMBL/GenBank/DDBJ databases">
        <authorList>
            <person name="Alioto T."/>
            <person name="Alioto T."/>
        </authorList>
    </citation>
    <scope>NUCLEOTIDE SEQUENCE</scope>
</reference>
<accession>A0A8B6EWN1</accession>
<organism evidence="1 2">
    <name type="scientific">Mytilus galloprovincialis</name>
    <name type="common">Mediterranean mussel</name>
    <dbReference type="NCBI Taxonomy" id="29158"/>
    <lineage>
        <taxon>Eukaryota</taxon>
        <taxon>Metazoa</taxon>
        <taxon>Spiralia</taxon>
        <taxon>Lophotrochozoa</taxon>
        <taxon>Mollusca</taxon>
        <taxon>Bivalvia</taxon>
        <taxon>Autobranchia</taxon>
        <taxon>Pteriomorphia</taxon>
        <taxon>Mytilida</taxon>
        <taxon>Mytiloidea</taxon>
        <taxon>Mytilidae</taxon>
        <taxon>Mytilinae</taxon>
        <taxon>Mytilus</taxon>
    </lineage>
</organism>
<sequence length="91" mass="9877">MKKYTSAQLELLKAIEEGKMKISPGAKPIFKLPYGMSEITNVTSTAGKISGGKVHIDPKDISIVFESSIKQVCTHLSKVLASDETRNVKAL</sequence>
<keyword evidence="2" id="KW-1185">Reference proteome</keyword>
<dbReference type="Proteomes" id="UP000596742">
    <property type="component" value="Unassembled WGS sequence"/>
</dbReference>
<dbReference type="EMBL" id="UYJE01005874">
    <property type="protein sequence ID" value="VDI41246.1"/>
    <property type="molecule type" value="Genomic_DNA"/>
</dbReference>
<evidence type="ECO:0000313" key="2">
    <source>
        <dbReference type="Proteomes" id="UP000596742"/>
    </source>
</evidence>
<evidence type="ECO:0000313" key="1">
    <source>
        <dbReference type="EMBL" id="VDI41246.1"/>
    </source>
</evidence>
<comment type="caution">
    <text evidence="1">The sequence shown here is derived from an EMBL/GenBank/DDBJ whole genome shotgun (WGS) entry which is preliminary data.</text>
</comment>
<name>A0A8B6EWN1_MYTGA</name>
<protein>
    <submittedName>
        <fullName evidence="1">Uncharacterized protein</fullName>
    </submittedName>
</protein>
<proteinExistence type="predicted"/>